<feature type="transmembrane region" description="Helical" evidence="8">
    <location>
        <begin position="435"/>
        <end position="457"/>
    </location>
</feature>
<feature type="transmembrane region" description="Helical" evidence="8">
    <location>
        <begin position="347"/>
        <end position="367"/>
    </location>
</feature>
<feature type="transmembrane region" description="Helical" evidence="8">
    <location>
        <begin position="410"/>
        <end position="429"/>
    </location>
</feature>
<keyword evidence="6 8" id="KW-0472">Membrane</keyword>
<feature type="transmembrane region" description="Helical" evidence="8">
    <location>
        <begin position="169"/>
        <end position="190"/>
    </location>
</feature>
<evidence type="ECO:0000313" key="10">
    <source>
        <dbReference type="EMBL" id="AUV80798.1"/>
    </source>
</evidence>
<dbReference type="InterPro" id="IPR050171">
    <property type="entry name" value="MFS_Transporters"/>
</dbReference>
<evidence type="ECO:0000256" key="2">
    <source>
        <dbReference type="ARBA" id="ARBA00022448"/>
    </source>
</evidence>
<gene>
    <name evidence="10" type="ORF">C2R22_03280</name>
</gene>
<dbReference type="PANTHER" id="PTHR23517:SF3">
    <property type="entry name" value="INTEGRAL MEMBRANE TRANSPORT PROTEIN"/>
    <property type="match status" value="1"/>
</dbReference>
<evidence type="ECO:0000256" key="4">
    <source>
        <dbReference type="ARBA" id="ARBA00022692"/>
    </source>
</evidence>
<feature type="compositionally biased region" description="Polar residues" evidence="7">
    <location>
        <begin position="1"/>
        <end position="20"/>
    </location>
</feature>
<dbReference type="GO" id="GO:0005886">
    <property type="term" value="C:plasma membrane"/>
    <property type="evidence" value="ECO:0007669"/>
    <property type="project" value="UniProtKB-SubCell"/>
</dbReference>
<dbReference type="CDD" id="cd17325">
    <property type="entry name" value="MFS_MdtG_SLC18_like"/>
    <property type="match status" value="1"/>
</dbReference>
<reference evidence="10 11" key="1">
    <citation type="submission" date="2018-01" db="EMBL/GenBank/DDBJ databases">
        <title>Complete genome sequence of Salinigranum rubrum GX10T, an extremely halophilic archaeon isolated from a marine solar saltern.</title>
        <authorList>
            <person name="Han S."/>
        </authorList>
    </citation>
    <scope>NUCLEOTIDE SEQUENCE [LARGE SCALE GENOMIC DNA]</scope>
    <source>
        <strain evidence="10 11">GX10</strain>
    </source>
</reference>
<organism evidence="10 11">
    <name type="scientific">Salinigranum rubrum</name>
    <dbReference type="NCBI Taxonomy" id="755307"/>
    <lineage>
        <taxon>Archaea</taxon>
        <taxon>Methanobacteriati</taxon>
        <taxon>Methanobacteriota</taxon>
        <taxon>Stenosarchaea group</taxon>
        <taxon>Halobacteria</taxon>
        <taxon>Halobacteriales</taxon>
        <taxon>Haloferacaceae</taxon>
        <taxon>Salinigranum</taxon>
    </lineage>
</organism>
<dbReference type="Gene3D" id="1.20.1250.20">
    <property type="entry name" value="MFS general substrate transporter like domains"/>
    <property type="match status" value="2"/>
</dbReference>
<feature type="transmembrane region" description="Helical" evidence="8">
    <location>
        <begin position="373"/>
        <end position="390"/>
    </location>
</feature>
<dbReference type="InterPro" id="IPR011701">
    <property type="entry name" value="MFS"/>
</dbReference>
<name>A0A2I8VFT8_9EURY</name>
<dbReference type="AlphaFoldDB" id="A0A2I8VFT8"/>
<feature type="transmembrane region" description="Helical" evidence="8">
    <location>
        <begin position="143"/>
        <end position="163"/>
    </location>
</feature>
<keyword evidence="11" id="KW-1185">Reference proteome</keyword>
<evidence type="ECO:0000259" key="9">
    <source>
        <dbReference type="PROSITE" id="PS50850"/>
    </source>
</evidence>
<evidence type="ECO:0000256" key="3">
    <source>
        <dbReference type="ARBA" id="ARBA00022475"/>
    </source>
</evidence>
<keyword evidence="5 8" id="KW-1133">Transmembrane helix</keyword>
<dbReference type="KEGG" id="srub:C2R22_03280"/>
<feature type="region of interest" description="Disordered" evidence="7">
    <location>
        <begin position="1"/>
        <end position="62"/>
    </location>
</feature>
<evidence type="ECO:0000256" key="8">
    <source>
        <dbReference type="SAM" id="Phobius"/>
    </source>
</evidence>
<evidence type="ECO:0000256" key="6">
    <source>
        <dbReference type="ARBA" id="ARBA00023136"/>
    </source>
</evidence>
<feature type="transmembrane region" description="Helical" evidence="8">
    <location>
        <begin position="230"/>
        <end position="248"/>
    </location>
</feature>
<dbReference type="InterPro" id="IPR036259">
    <property type="entry name" value="MFS_trans_sf"/>
</dbReference>
<keyword evidence="2" id="KW-0813">Transport</keyword>
<dbReference type="GO" id="GO:0022857">
    <property type="term" value="F:transmembrane transporter activity"/>
    <property type="evidence" value="ECO:0007669"/>
    <property type="project" value="InterPro"/>
</dbReference>
<feature type="domain" description="Major facilitator superfamily (MFS) profile" evidence="9">
    <location>
        <begin position="78"/>
        <end position="464"/>
    </location>
</feature>
<keyword evidence="4 8" id="KW-0812">Transmembrane</keyword>
<sequence length="474" mass="50580">MSSGLTRPNRLLTLNSSARPTTRDLATRDPRPPAADSPQPSSRESDDRHAPRANTVMSTPGDRLTPTRAYDLLRRFDALVFMSLLWFMVQYLRFVFPPLFETIQDAYGVSNAEVGVLYSALLFAYAIMQFPSGYLSDRFSERLVITAGALVFGIGSLVVFVSVPFWSLVVGVVLIGFGTGTHKTVAINMLSRLYPSKTGLSVGVMDTVGQAGGALAPATVILVFAVAVDWRAIFLVGFVICLALAYGFNRSVGRDAAETTGADSDDEDASPTRSGRAYLRLFRYYHFSAFVGVSSSFTFSWVGLTSFYPLYLTNTASFSPGTAGALYSLLFVLAISQPVAGSLSDRFDATSVILLTFCLIVVGLGAVLTARTLLAFVVTTAVLGLGFHGFRPVRGAYLMQIIPAEVGGGVLGLVRTVMIVVSATAPTILGYTADVFGLTYAFGILVVVGAVGLLLVLSLKVVPMPPSEALVNTD</sequence>
<feature type="transmembrane region" description="Helical" evidence="8">
    <location>
        <begin position="316"/>
        <end position="335"/>
    </location>
</feature>
<feature type="transmembrane region" description="Helical" evidence="8">
    <location>
        <begin position="116"/>
        <end position="136"/>
    </location>
</feature>
<dbReference type="SUPFAM" id="SSF103473">
    <property type="entry name" value="MFS general substrate transporter"/>
    <property type="match status" value="1"/>
</dbReference>
<evidence type="ECO:0000256" key="1">
    <source>
        <dbReference type="ARBA" id="ARBA00004651"/>
    </source>
</evidence>
<dbReference type="PROSITE" id="PS50850">
    <property type="entry name" value="MFS"/>
    <property type="match status" value="1"/>
</dbReference>
<dbReference type="PANTHER" id="PTHR23517">
    <property type="entry name" value="RESISTANCE PROTEIN MDTM, PUTATIVE-RELATED-RELATED"/>
    <property type="match status" value="1"/>
</dbReference>
<comment type="subcellular location">
    <subcellularLocation>
        <location evidence="1">Cell membrane</location>
        <topology evidence="1">Multi-pass membrane protein</topology>
    </subcellularLocation>
</comment>
<accession>A0A2I8VFT8</accession>
<dbReference type="EMBL" id="CP026309">
    <property type="protein sequence ID" value="AUV80798.1"/>
    <property type="molecule type" value="Genomic_DNA"/>
</dbReference>
<protein>
    <submittedName>
        <fullName evidence="10">MFS transporter</fullName>
    </submittedName>
</protein>
<feature type="transmembrane region" description="Helical" evidence="8">
    <location>
        <begin position="78"/>
        <end position="96"/>
    </location>
</feature>
<dbReference type="Pfam" id="PF07690">
    <property type="entry name" value="MFS_1"/>
    <property type="match status" value="1"/>
</dbReference>
<proteinExistence type="predicted"/>
<evidence type="ECO:0000256" key="5">
    <source>
        <dbReference type="ARBA" id="ARBA00022989"/>
    </source>
</evidence>
<keyword evidence="3" id="KW-1003">Cell membrane</keyword>
<dbReference type="Proteomes" id="UP000236584">
    <property type="component" value="Chromosome"/>
</dbReference>
<feature type="transmembrane region" description="Helical" evidence="8">
    <location>
        <begin position="284"/>
        <end position="304"/>
    </location>
</feature>
<feature type="compositionally biased region" description="Basic and acidic residues" evidence="7">
    <location>
        <begin position="21"/>
        <end position="31"/>
    </location>
</feature>
<dbReference type="InterPro" id="IPR020846">
    <property type="entry name" value="MFS_dom"/>
</dbReference>
<feature type="transmembrane region" description="Helical" evidence="8">
    <location>
        <begin position="202"/>
        <end position="224"/>
    </location>
</feature>
<evidence type="ECO:0000313" key="11">
    <source>
        <dbReference type="Proteomes" id="UP000236584"/>
    </source>
</evidence>
<evidence type="ECO:0000256" key="7">
    <source>
        <dbReference type="SAM" id="MobiDB-lite"/>
    </source>
</evidence>